<dbReference type="Gene3D" id="3.10.450.620">
    <property type="entry name" value="JHP933, nucleotidyltransferase-like core domain"/>
    <property type="match status" value="1"/>
</dbReference>
<dbReference type="AlphaFoldDB" id="A0A0P8DXB1"/>
<protein>
    <recommendedName>
        <fullName evidence="3">Nucleotidyl transferase AbiEii toxin, Type IV TA system</fullName>
    </recommendedName>
</protein>
<reference evidence="1 2" key="1">
    <citation type="submission" date="2015-09" db="EMBL/GenBank/DDBJ databases">
        <title>A metagenomics-based metabolic model of nitrate-dependent anaerobic oxidation of methane by Methanoperedens-like archaea.</title>
        <authorList>
            <person name="Arshad A."/>
            <person name="Speth D.R."/>
            <person name="De Graaf R.M."/>
            <person name="Op Den Camp H.J."/>
            <person name="Jetten M.S."/>
            <person name="Welte C.U."/>
        </authorList>
    </citation>
    <scope>NUCLEOTIDE SEQUENCE [LARGE SCALE GENOMIC DNA]</scope>
</reference>
<sequence length="241" mass="28458">DYALTWLLSGIYWEDSKLRDILIFKGGTAIRKIYFPEWRLSEDMDFTIMQEVDPSELKQGFEQVFSSINKKSSIIYSFTSFNAGEHAIFADVQFLGPIGFKNKIAHDISLKEKMIEKPTRIKVKPEYEDIPEFEVLVYSPNEIMVEKLRSILQRGKARDYYDVWRLMKEKEFNPDKIRELFILKCQITGIEFNPELIFDENRLSEAKKFWTIALARLTKNLPDFESVVNDLRLMLDFIKVK</sequence>
<gene>
    <name evidence="1" type="ORF">MPEBLZ_03120</name>
</gene>
<organism evidence="1 2">
    <name type="scientific">Candidatus Methanoperedens nitratireducens</name>
    <dbReference type="NCBI Taxonomy" id="1392998"/>
    <lineage>
        <taxon>Archaea</taxon>
        <taxon>Methanobacteriati</taxon>
        <taxon>Methanobacteriota</taxon>
        <taxon>Stenosarchaea group</taxon>
        <taxon>Methanomicrobia</taxon>
        <taxon>Methanosarcinales</taxon>
        <taxon>ANME-2 cluster</taxon>
        <taxon>Candidatus Methanoperedentaceae</taxon>
        <taxon>Candidatus Methanoperedens</taxon>
    </lineage>
</organism>
<proteinExistence type="predicted"/>
<feature type="non-terminal residue" evidence="1">
    <location>
        <position position="1"/>
    </location>
</feature>
<comment type="caution">
    <text evidence="1">The sequence shown here is derived from an EMBL/GenBank/DDBJ whole genome shotgun (WGS) entry which is preliminary data.</text>
</comment>
<dbReference type="Proteomes" id="UP000050360">
    <property type="component" value="Unassembled WGS sequence"/>
</dbReference>
<name>A0A0P8DXB1_9EURY</name>
<dbReference type="Pfam" id="PF08843">
    <property type="entry name" value="AbiEii"/>
    <property type="match status" value="1"/>
</dbReference>
<evidence type="ECO:0000313" key="1">
    <source>
        <dbReference type="EMBL" id="KPQ42331.1"/>
    </source>
</evidence>
<evidence type="ECO:0008006" key="3">
    <source>
        <dbReference type="Google" id="ProtNLM"/>
    </source>
</evidence>
<dbReference type="InterPro" id="IPR014942">
    <property type="entry name" value="AbiEii"/>
</dbReference>
<dbReference type="EMBL" id="LKCM01000239">
    <property type="protein sequence ID" value="KPQ42331.1"/>
    <property type="molecule type" value="Genomic_DNA"/>
</dbReference>
<evidence type="ECO:0000313" key="2">
    <source>
        <dbReference type="Proteomes" id="UP000050360"/>
    </source>
</evidence>
<accession>A0A0P8DXB1</accession>